<comment type="caution">
    <text evidence="2">The sequence shown here is derived from an EMBL/GenBank/DDBJ whole genome shotgun (WGS) entry which is preliminary data.</text>
</comment>
<evidence type="ECO:0000313" key="2">
    <source>
        <dbReference type="EMBL" id="CAD7669800.1"/>
    </source>
</evidence>
<sequence length="183" mass="18539">MRLGLQGAAASARPPPFPSPSEYSSLPPARPARRLPSSAAPRRPPATAPAPAPSPQAGRAGGEGAGARPARALAAPLGRAEEAPPPCPPAPPSPPTFLGLGTRTRHRLGGSSAGTLRSEHALCVVSSPPPSLRRNESRGRDRDPPLAYGKPGSAGHTRCVTSEGAFPLSGPPLLRSEDNTSTG</sequence>
<feature type="compositionally biased region" description="Pro residues" evidence="1">
    <location>
        <begin position="42"/>
        <end position="54"/>
    </location>
</feature>
<feature type="compositionally biased region" description="Low complexity" evidence="1">
    <location>
        <begin position="66"/>
        <end position="78"/>
    </location>
</feature>
<accession>A0A811XWD5</accession>
<reference evidence="2" key="1">
    <citation type="submission" date="2020-12" db="EMBL/GenBank/DDBJ databases">
        <authorList>
            <consortium name="Molecular Ecology Group"/>
        </authorList>
    </citation>
    <scope>NUCLEOTIDE SEQUENCE</scope>
    <source>
        <strain evidence="2">TBG_1078</strain>
    </source>
</reference>
<organism evidence="2 3">
    <name type="scientific">Nyctereutes procyonoides</name>
    <name type="common">Raccoon dog</name>
    <name type="synonym">Canis procyonoides</name>
    <dbReference type="NCBI Taxonomy" id="34880"/>
    <lineage>
        <taxon>Eukaryota</taxon>
        <taxon>Metazoa</taxon>
        <taxon>Chordata</taxon>
        <taxon>Craniata</taxon>
        <taxon>Vertebrata</taxon>
        <taxon>Euteleostomi</taxon>
        <taxon>Mammalia</taxon>
        <taxon>Eutheria</taxon>
        <taxon>Laurasiatheria</taxon>
        <taxon>Carnivora</taxon>
        <taxon>Caniformia</taxon>
        <taxon>Canidae</taxon>
        <taxon>Nyctereutes</taxon>
    </lineage>
</organism>
<feature type="compositionally biased region" description="Basic and acidic residues" evidence="1">
    <location>
        <begin position="133"/>
        <end position="144"/>
    </location>
</feature>
<dbReference type="AlphaFoldDB" id="A0A811XWD5"/>
<dbReference type="EMBL" id="CAJHUB010000654">
    <property type="protein sequence ID" value="CAD7669800.1"/>
    <property type="molecule type" value="Genomic_DNA"/>
</dbReference>
<protein>
    <submittedName>
        <fullName evidence="2">(raccoon dog) hypothetical protein</fullName>
    </submittedName>
</protein>
<feature type="compositionally biased region" description="Pro residues" evidence="1">
    <location>
        <begin position="83"/>
        <end position="95"/>
    </location>
</feature>
<gene>
    <name evidence="2" type="ORF">NYPRO_LOCUS2594</name>
</gene>
<feature type="region of interest" description="Disordered" evidence="1">
    <location>
        <begin position="1"/>
        <end position="183"/>
    </location>
</feature>
<proteinExistence type="predicted"/>
<evidence type="ECO:0000256" key="1">
    <source>
        <dbReference type="SAM" id="MobiDB-lite"/>
    </source>
</evidence>
<keyword evidence="3" id="KW-1185">Reference proteome</keyword>
<name>A0A811XWD5_NYCPR</name>
<dbReference type="Proteomes" id="UP000645828">
    <property type="component" value="Unassembled WGS sequence"/>
</dbReference>
<evidence type="ECO:0000313" key="3">
    <source>
        <dbReference type="Proteomes" id="UP000645828"/>
    </source>
</evidence>